<dbReference type="GeneID" id="5021574"/>
<evidence type="ECO:0000313" key="3">
    <source>
        <dbReference type="Proteomes" id="UP000000600"/>
    </source>
</evidence>
<dbReference type="RefSeq" id="XP_001435789.1">
    <property type="nucleotide sequence ID" value="XM_001435752.1"/>
</dbReference>
<dbReference type="OrthoDB" id="293010at2759"/>
<dbReference type="eggNOG" id="ENOG502QYW1">
    <property type="taxonomic scope" value="Eukaryota"/>
</dbReference>
<feature type="region of interest" description="Disordered" evidence="1">
    <location>
        <begin position="1017"/>
        <end position="1045"/>
    </location>
</feature>
<feature type="compositionally biased region" description="Polar residues" evidence="1">
    <location>
        <begin position="976"/>
        <end position="991"/>
    </location>
</feature>
<feature type="region of interest" description="Disordered" evidence="1">
    <location>
        <begin position="444"/>
        <end position="468"/>
    </location>
</feature>
<gene>
    <name evidence="2" type="ORF">GSPATT00037176001</name>
</gene>
<feature type="compositionally biased region" description="Basic and acidic residues" evidence="1">
    <location>
        <begin position="959"/>
        <end position="970"/>
    </location>
</feature>
<feature type="region of interest" description="Disordered" evidence="1">
    <location>
        <begin position="925"/>
        <end position="991"/>
    </location>
</feature>
<evidence type="ECO:0000313" key="2">
    <source>
        <dbReference type="EMBL" id="CAK68392.1"/>
    </source>
</evidence>
<accession>A0CC75</accession>
<organism evidence="2 3">
    <name type="scientific">Paramecium tetraurelia</name>
    <dbReference type="NCBI Taxonomy" id="5888"/>
    <lineage>
        <taxon>Eukaryota</taxon>
        <taxon>Sar</taxon>
        <taxon>Alveolata</taxon>
        <taxon>Ciliophora</taxon>
        <taxon>Intramacronucleata</taxon>
        <taxon>Oligohymenophorea</taxon>
        <taxon>Peniculida</taxon>
        <taxon>Parameciidae</taxon>
        <taxon>Paramecium</taxon>
    </lineage>
</organism>
<proteinExistence type="predicted"/>
<dbReference type="KEGG" id="ptm:GSPATT00037176001"/>
<dbReference type="Proteomes" id="UP000000600">
    <property type="component" value="Unassembled WGS sequence"/>
</dbReference>
<protein>
    <submittedName>
        <fullName evidence="2">Uncharacterized protein</fullName>
    </submittedName>
</protein>
<evidence type="ECO:0000256" key="1">
    <source>
        <dbReference type="SAM" id="MobiDB-lite"/>
    </source>
</evidence>
<dbReference type="EMBL" id="CT868059">
    <property type="protein sequence ID" value="CAK68392.1"/>
    <property type="molecule type" value="Genomic_DNA"/>
</dbReference>
<dbReference type="OMA" id="QHIMNIF"/>
<dbReference type="HOGENOM" id="CLU_231084_0_0_1"/>
<dbReference type="SUPFAM" id="SSF48452">
    <property type="entry name" value="TPR-like"/>
    <property type="match status" value="1"/>
</dbReference>
<feature type="compositionally biased region" description="Basic and acidic residues" evidence="1">
    <location>
        <begin position="1034"/>
        <end position="1045"/>
    </location>
</feature>
<feature type="compositionally biased region" description="Polar residues" evidence="1">
    <location>
        <begin position="447"/>
        <end position="458"/>
    </location>
</feature>
<reference evidence="2 3" key="1">
    <citation type="journal article" date="2006" name="Nature">
        <title>Global trends of whole-genome duplications revealed by the ciliate Paramecium tetraurelia.</title>
        <authorList>
            <consortium name="Genoscope"/>
            <person name="Aury J.-M."/>
            <person name="Jaillon O."/>
            <person name="Duret L."/>
            <person name="Noel B."/>
            <person name="Jubin C."/>
            <person name="Porcel B.M."/>
            <person name="Segurens B."/>
            <person name="Daubin V."/>
            <person name="Anthouard V."/>
            <person name="Aiach N."/>
            <person name="Arnaiz O."/>
            <person name="Billaut A."/>
            <person name="Beisson J."/>
            <person name="Blanc I."/>
            <person name="Bouhouche K."/>
            <person name="Camara F."/>
            <person name="Duharcourt S."/>
            <person name="Guigo R."/>
            <person name="Gogendeau D."/>
            <person name="Katinka M."/>
            <person name="Keller A.-M."/>
            <person name="Kissmehl R."/>
            <person name="Klotz C."/>
            <person name="Koll F."/>
            <person name="Le Moue A."/>
            <person name="Lepere C."/>
            <person name="Malinsky S."/>
            <person name="Nowacki M."/>
            <person name="Nowak J.K."/>
            <person name="Plattner H."/>
            <person name="Poulain J."/>
            <person name="Ruiz F."/>
            <person name="Serrano V."/>
            <person name="Zagulski M."/>
            <person name="Dessen P."/>
            <person name="Betermier M."/>
            <person name="Weissenbach J."/>
            <person name="Scarpelli C."/>
            <person name="Schachter V."/>
            <person name="Sperling L."/>
            <person name="Meyer E."/>
            <person name="Cohen J."/>
            <person name="Wincker P."/>
        </authorList>
    </citation>
    <scope>NUCLEOTIDE SEQUENCE [LARGE SCALE GENOMIC DNA]</scope>
    <source>
        <strain evidence="2 3">Stock d4-2</strain>
    </source>
</reference>
<name>A0CC75_PARTE</name>
<sequence>MQSGQLLNLQRLERSYLQTLSQNGWESPLVVNAAVEFANTLIKDGRLLLKQGNSTQAEMFFNRAKEITTPISITSGIFYTNTFVKSRGHAILQISQLFEQQGQYQKAWMNLREVLPFMEKFSYTKRVNISEDDKQVLKLYSQLLYHGSEVCRMMHRKDDMLDQCNKLVDILQRLGITFDSLRTLTKEEFHQEYKKWFVMLARAFYYIGKSQFKVGFERESLRNLYKAWQIQELIFGPDAPATMKARDKYEKLSQKMEFEMIMGQEKVDFQQFKADLQKDVGQELLRKVVTLKPNKNFDHHMQTQVKSYQQIVRQLSSHSTKYQLPEYVKKVRQEYEEKLKTISNQQQIDEYQQQQEKTFQIKNKKLSSRAASTYMNQSLLPQDKLFSPRLSLAAHSQRTSLMNENYMDKLKVQLQEAQLKTEPIDEMMLMRPQFKSEHLQLKKKTNNKQGDQNEQMTSNKKKIKSSRLIPRMLNKQNTQMLHNKSDTQQSEQKLPKLQTVQDLNMQQQLDEMRVPTTESVLAQQQQSPSQQVMIPQLQHVQTEITEQSETLFYDLLNKYSMEQLNLAAKIIQQYFRKYKSTIRKIKTTQTIELTPMATQKPQSQTACNDKLESNQSNRTTMKVSVKELKNSIRKGGRFDQIVREIKNNEAEQISTNKAKTLVQIIVDFYNLPEQEMYFLGKLFFDDEIKIWKLSNISICAFSDSGYANTQTDEDEQISFPNTPSQLRHQLQHIMNIFTDQQSIIALQLIVYFQLQNDEQQFNVNFKINNFVSYLDEYQRWFSKDRLENFNGLLSIYCKQQNLYEPNNCKTIVFLKSDFAQQIIGKLMYALKNHYYLIRSVVGYKLVSMKDAINKKLLNQIIDSTKCYRNKKIEKEIKRIMILKQFKNEPIKLIEHHQQEQPVVIQSTQRRQQVYADEFIHEQSIVIQESDDNKSEASQQNISESDQKRPSINLKSNENSSERDQVKEIPLRHPKKQNTTINNRNTMISPRNAPIVSSQALIRNSMAPKVGNHLSEFARRQQQQKEAFEPPQSKKSLEDPQEYKDRSQTEIQLVQEYFSEFQLANLDDYQNYQPKEGPVIKLNTNVNMEPYFPPKGIIIQPEPEEYINEYPDNYVALNLIFKQENTIFIGYVLIQESKAFLVINNQDGSISKKEIHFDFGLRLPNRRQKLEIINKLTYAEKQQKLSLIQELLKYDYRHTLILLDRYVKRINHYDEFIYNEIYQELQASQLLPLTDIHSLIYSEKMASLVIDQKVYQTEAEEGSRLSIVSEPNQENYDEKVLDGKSFKNYRSKFSIIKNKFYFKDFNSYFRVEVCFKEIKVFDTKLLYLSDQQAKQDLIILKKNMHEFIGLKKLQIKIRLYYPNQRLTYYRTVHQLQDVEKILHIFNKPQMIGYQIRSQSKIQHRLIGKALQFKRHQISLEERNRDKYSALDQFLLMYISDPSQFISNENQRLLKQTILFYYFKQQLKLTLISSSRLRYFMNTYFLRKTFNAQSRVSNIGKVFVECEVYKFNKFYFDQENGEHTYFYFQITPQESRTKVFKLVLDLADIKSICPKVALNNCFNDKVLHDVLKILTAYLICYRTNTYHGIKIPLSYIINQSKYDLHNTFTEVTYGSNILEEQQNVRSSQPKLSLILNDNNFRKKSQTQMMDVQIENLQLPAEASRILKNTSMLTPVFRGQKFIYKTTKVVNSMYVIITVSYLSMNKFQIGLYIPQTCRNFSCYIQQSDFQQMNPEFLESIFPSCLVTKETIDQFYINRWKFSEMSKIYQIAVNHPDEFEDFYSEMRSQARAIPQLELQKLTESKVSINNEDELLEKPYDDMPKLLESFSDQSRQNVRSSTQPPIFLKKQIAKQYSVQNSIGNLNPMRLSLPTQQQQNIPRADKSLFFKHSPRISNQGSMENYYQSDKDLFFNQILVRKNNLDMISTFEIKIWETLMNKITITKNSQNHFIFNLDSFQGVLRENLYTQVVYLGNEVNALFEVFVENVRKPLDMFKVCVPIRLNESQNFQLYQRITLFEEPKVVNFKLMLRKVLFSYYYDERRNLQNLKLKDNFVDSYEFIQSDIQKCSVYMLNKLKKQLKLNPSTFIVQDVLGDEKCPQLIKVNANYKQYAAFKVRLFLLSQQYQYVLLKRMIFTMRPTQIYVSIFYQEKRKKFHLYFQSMKNCKNVTIKYSLKEIQQCIPSAISLLNLGLHQELGKRIYQSFKNRLLVSTYQQLL</sequence>
<dbReference type="InterPro" id="IPR011990">
    <property type="entry name" value="TPR-like_helical_dom_sf"/>
</dbReference>
<dbReference type="InParanoid" id="A0CC75"/>
<keyword evidence="3" id="KW-1185">Reference proteome</keyword>